<gene>
    <name evidence="9" type="primary">dkgA</name>
    <name evidence="8" type="ORF">CIMIT_09405</name>
    <name evidence="9" type="ORF">SAMEA4535761_01944</name>
</gene>
<evidence type="ECO:0000256" key="6">
    <source>
        <dbReference type="PIRSR" id="PIRSR000097-3"/>
    </source>
</evidence>
<dbReference type="InterPro" id="IPR036812">
    <property type="entry name" value="NAD(P)_OxRdtase_dom_sf"/>
</dbReference>
<accession>A0A076NT82</accession>
<dbReference type="HOGENOM" id="CLU_023205_0_3_11"/>
<dbReference type="RefSeq" id="WP_038592074.1">
    <property type="nucleotide sequence ID" value="NZ_CP009211.1"/>
</dbReference>
<feature type="domain" description="NADP-dependent oxidoreductase" evidence="7">
    <location>
        <begin position="22"/>
        <end position="262"/>
    </location>
</feature>
<organism evidence="8 10">
    <name type="scientific">Corynebacterium imitans</name>
    <dbReference type="NCBI Taxonomy" id="156978"/>
    <lineage>
        <taxon>Bacteria</taxon>
        <taxon>Bacillati</taxon>
        <taxon>Actinomycetota</taxon>
        <taxon>Actinomycetes</taxon>
        <taxon>Mycobacteriales</taxon>
        <taxon>Corynebacteriaceae</taxon>
        <taxon>Corynebacterium</taxon>
    </lineage>
</organism>
<dbReference type="GO" id="GO:0050580">
    <property type="term" value="F:2,5-didehydrogluconate reductase activity"/>
    <property type="evidence" value="ECO:0007669"/>
    <property type="project" value="UniProtKB-EC"/>
</dbReference>
<dbReference type="PRINTS" id="PR00069">
    <property type="entry name" value="ALDKETRDTASE"/>
</dbReference>
<evidence type="ECO:0000256" key="4">
    <source>
        <dbReference type="PIRSR" id="PIRSR000097-1"/>
    </source>
</evidence>
<dbReference type="Gene3D" id="3.20.20.100">
    <property type="entry name" value="NADP-dependent oxidoreductase domain"/>
    <property type="match status" value="1"/>
</dbReference>
<feature type="binding site" evidence="5">
    <location>
        <position position="108"/>
    </location>
    <ligand>
        <name>substrate</name>
    </ligand>
</feature>
<protein>
    <submittedName>
        <fullName evidence="8">2,5-diketo-D-gluconic acid reductase</fullName>
    </submittedName>
    <submittedName>
        <fullName evidence="9">Oxidoreductase</fullName>
        <ecNumber evidence="9">1.1.1.274</ecNumber>
    </submittedName>
</protein>
<evidence type="ECO:0000256" key="5">
    <source>
        <dbReference type="PIRSR" id="PIRSR000097-2"/>
    </source>
</evidence>
<evidence type="ECO:0000256" key="1">
    <source>
        <dbReference type="ARBA" id="ARBA00007905"/>
    </source>
</evidence>
<evidence type="ECO:0000256" key="3">
    <source>
        <dbReference type="ARBA" id="ARBA00023002"/>
    </source>
</evidence>
<dbReference type="STRING" id="156978.CIMIT_09405"/>
<keyword evidence="2" id="KW-0521">NADP</keyword>
<dbReference type="EC" id="1.1.1.274" evidence="9"/>
<dbReference type="OrthoDB" id="9804790at2"/>
<dbReference type="InterPro" id="IPR020471">
    <property type="entry name" value="AKR"/>
</dbReference>
<evidence type="ECO:0000313" key="10">
    <source>
        <dbReference type="Proteomes" id="UP000028780"/>
    </source>
</evidence>
<dbReference type="InterPro" id="IPR023210">
    <property type="entry name" value="NADP_OxRdtase_dom"/>
</dbReference>
<dbReference type="Proteomes" id="UP000028780">
    <property type="component" value="Chromosome"/>
</dbReference>
<keyword evidence="10" id="KW-1185">Reference proteome</keyword>
<evidence type="ECO:0000256" key="2">
    <source>
        <dbReference type="ARBA" id="ARBA00022857"/>
    </source>
</evidence>
<dbReference type="InterPro" id="IPR018170">
    <property type="entry name" value="Aldo/ket_reductase_CS"/>
</dbReference>
<dbReference type="EMBL" id="CP009211">
    <property type="protein sequence ID" value="AIJ34087.1"/>
    <property type="molecule type" value="Genomic_DNA"/>
</dbReference>
<dbReference type="FunFam" id="3.20.20.100:FF:000015">
    <property type="entry name" value="Oxidoreductase, aldo/keto reductase family"/>
    <property type="match status" value="1"/>
</dbReference>
<feature type="active site" description="Proton donor" evidence="4">
    <location>
        <position position="52"/>
    </location>
</feature>
<dbReference type="KEGG" id="cii:CIMIT_09405"/>
<comment type="similarity">
    <text evidence="1">Belongs to the aldo/keto reductase family.</text>
</comment>
<dbReference type="AlphaFoldDB" id="A0A076NT82"/>
<dbReference type="SUPFAM" id="SSF51430">
    <property type="entry name" value="NAD(P)-linked oxidoreductase"/>
    <property type="match status" value="1"/>
</dbReference>
<dbReference type="PANTHER" id="PTHR43827:SF3">
    <property type="entry name" value="NADP-DEPENDENT OXIDOREDUCTASE DOMAIN-CONTAINING PROTEIN"/>
    <property type="match status" value="1"/>
</dbReference>
<feature type="site" description="Lowers pKa of active site Tyr" evidence="6">
    <location>
        <position position="77"/>
    </location>
</feature>
<evidence type="ECO:0000259" key="7">
    <source>
        <dbReference type="Pfam" id="PF00248"/>
    </source>
</evidence>
<sequence length="279" mass="30910">MTSAIPRLQLNDATSIPQLGYGLHRVDPARAEELTLAALEAGYRHLDTAYIYGNEEGVGRAIAASNIPRDELYVTTKLWNDQHRDADAALGESLERLGLDHVDMYLIHWPVPSQGAYVDAWKSMIQLRDAGLTTSIGVSNFLPAHIDDLEMATDVTPAVNQVELHPLFQRWKELDAMRVHGVAIEGWAPLGGGELDLEDYPEITDAAEAHGKTPAQVVLRWHIQNKVIVFPKTTSPARIAENLDVFDFELTQDEMAALISLDEEEFGRIGPHPADYADI</sequence>
<evidence type="ECO:0000313" key="11">
    <source>
        <dbReference type="Proteomes" id="UP000215374"/>
    </source>
</evidence>
<reference evidence="9 11" key="2">
    <citation type="submission" date="2017-06" db="EMBL/GenBank/DDBJ databases">
        <authorList>
            <consortium name="Pathogen Informatics"/>
        </authorList>
    </citation>
    <scope>NUCLEOTIDE SEQUENCE [LARGE SCALE GENOMIC DNA]</scope>
    <source>
        <strain evidence="9 11">NCTC13015</strain>
    </source>
</reference>
<dbReference type="PROSITE" id="PS00798">
    <property type="entry name" value="ALDOKETO_REDUCTASE_1"/>
    <property type="match status" value="1"/>
</dbReference>
<evidence type="ECO:0000313" key="8">
    <source>
        <dbReference type="EMBL" id="AIJ34087.1"/>
    </source>
</evidence>
<dbReference type="CDD" id="cd19071">
    <property type="entry name" value="AKR_AKR1-5-like"/>
    <property type="match status" value="1"/>
</dbReference>
<proteinExistence type="inferred from homology"/>
<dbReference type="Proteomes" id="UP000215374">
    <property type="component" value="Chromosome 1"/>
</dbReference>
<evidence type="ECO:0000313" key="9">
    <source>
        <dbReference type="EMBL" id="SNV79938.1"/>
    </source>
</evidence>
<dbReference type="PIRSF" id="PIRSF000097">
    <property type="entry name" value="AKR"/>
    <property type="match status" value="1"/>
</dbReference>
<dbReference type="Pfam" id="PF00248">
    <property type="entry name" value="Aldo_ket_red"/>
    <property type="match status" value="1"/>
</dbReference>
<reference evidence="8 10" key="1">
    <citation type="submission" date="2014-08" db="EMBL/GenBank/DDBJ databases">
        <title>Complete genome sequence of Corynebacterium imitans DSM 44264, isolated from a five-month-old boy with suspected pharyngeal diphtheria.</title>
        <authorList>
            <person name="Mollmann S."/>
            <person name="Albersmeier A."/>
            <person name="Ruckert C."/>
            <person name="Tauch A."/>
        </authorList>
    </citation>
    <scope>NUCLEOTIDE SEQUENCE [LARGE SCALE GENOMIC DNA]</scope>
    <source>
        <strain evidence="8 10">DSM 44264</strain>
    </source>
</reference>
<keyword evidence="3 9" id="KW-0560">Oxidoreductase</keyword>
<dbReference type="PANTHER" id="PTHR43827">
    <property type="entry name" value="2,5-DIKETO-D-GLUCONIC ACID REDUCTASE"/>
    <property type="match status" value="1"/>
</dbReference>
<dbReference type="eggNOG" id="COG0656">
    <property type="taxonomic scope" value="Bacteria"/>
</dbReference>
<dbReference type="EMBL" id="LT906467">
    <property type="protein sequence ID" value="SNV79938.1"/>
    <property type="molecule type" value="Genomic_DNA"/>
</dbReference>
<name>A0A076NT82_9CORY</name>